<keyword evidence="3" id="KW-1185">Reference proteome</keyword>
<dbReference type="STRING" id="1888891.DSOL_3360"/>
<dbReference type="InterPro" id="IPR012296">
    <property type="entry name" value="Nuclease_put_TT1808"/>
</dbReference>
<evidence type="ECO:0000259" key="1">
    <source>
        <dbReference type="Pfam" id="PF05685"/>
    </source>
</evidence>
<protein>
    <recommendedName>
        <fullName evidence="1">Putative restriction endonuclease domain-containing protein</fullName>
    </recommendedName>
</protein>
<organism evidence="2 3">
    <name type="scientific">Desulfosporosinus metallidurans</name>
    <dbReference type="NCBI Taxonomy" id="1888891"/>
    <lineage>
        <taxon>Bacteria</taxon>
        <taxon>Bacillati</taxon>
        <taxon>Bacillota</taxon>
        <taxon>Clostridia</taxon>
        <taxon>Eubacteriales</taxon>
        <taxon>Desulfitobacteriaceae</taxon>
        <taxon>Desulfosporosinus</taxon>
    </lineage>
</organism>
<accession>A0A1Q8QR52</accession>
<feature type="domain" description="Putative restriction endonuclease" evidence="1">
    <location>
        <begin position="10"/>
        <end position="120"/>
    </location>
</feature>
<dbReference type="SUPFAM" id="SSF52980">
    <property type="entry name" value="Restriction endonuclease-like"/>
    <property type="match status" value="1"/>
</dbReference>
<sequence length="124" mass="14297">MKTGYLYTYADYLSWPEEERWELIGGVPYDMTPAPSTRHQEILGELHRLFSQYLFCKPCKAYLSPVDVRLPQGDDKDEGVLSVVQPDLSVICDRTKIDERGCKGAPDLIIEILSPSTNEKRFWR</sequence>
<dbReference type="AlphaFoldDB" id="A0A1Q8QR52"/>
<dbReference type="Proteomes" id="UP000186102">
    <property type="component" value="Unassembled WGS sequence"/>
</dbReference>
<dbReference type="Gene3D" id="3.90.1570.10">
    <property type="entry name" value="tt1808, chain A"/>
    <property type="match status" value="1"/>
</dbReference>
<dbReference type="CDD" id="cd06260">
    <property type="entry name" value="DUF820-like"/>
    <property type="match status" value="1"/>
</dbReference>
<gene>
    <name evidence="2" type="ORF">DSOL_3360</name>
</gene>
<comment type="caution">
    <text evidence="2">The sequence shown here is derived from an EMBL/GenBank/DDBJ whole genome shotgun (WGS) entry which is preliminary data.</text>
</comment>
<evidence type="ECO:0000313" key="2">
    <source>
        <dbReference type="EMBL" id="OLN29829.1"/>
    </source>
</evidence>
<dbReference type="InterPro" id="IPR008538">
    <property type="entry name" value="Uma2"/>
</dbReference>
<dbReference type="PANTHER" id="PTHR36558:SF1">
    <property type="entry name" value="RESTRICTION ENDONUCLEASE DOMAIN-CONTAINING PROTEIN-RELATED"/>
    <property type="match status" value="1"/>
</dbReference>
<dbReference type="InterPro" id="IPR011335">
    <property type="entry name" value="Restrct_endonuc-II-like"/>
</dbReference>
<evidence type="ECO:0000313" key="3">
    <source>
        <dbReference type="Proteomes" id="UP000186102"/>
    </source>
</evidence>
<reference evidence="2 3" key="1">
    <citation type="submission" date="2016-09" db="EMBL/GenBank/DDBJ databases">
        <title>Complete genome of Desulfosporosinus sp. OL.</title>
        <authorList>
            <person name="Mardanov A."/>
            <person name="Beletsky A."/>
            <person name="Panova A."/>
            <person name="Karnachuk O."/>
            <person name="Ravin N."/>
        </authorList>
    </citation>
    <scope>NUCLEOTIDE SEQUENCE [LARGE SCALE GENOMIC DNA]</scope>
    <source>
        <strain evidence="2 3">OL</strain>
    </source>
</reference>
<dbReference type="EMBL" id="MLBF01000029">
    <property type="protein sequence ID" value="OLN29829.1"/>
    <property type="molecule type" value="Genomic_DNA"/>
</dbReference>
<dbReference type="Pfam" id="PF05685">
    <property type="entry name" value="Uma2"/>
    <property type="match status" value="1"/>
</dbReference>
<dbReference type="PANTHER" id="PTHR36558">
    <property type="entry name" value="GLR1098 PROTEIN"/>
    <property type="match status" value="1"/>
</dbReference>
<name>A0A1Q8QR52_9FIRM</name>
<proteinExistence type="predicted"/>